<keyword evidence="4" id="KW-1185">Reference proteome</keyword>
<keyword evidence="2" id="KW-0732">Signal</keyword>
<dbReference type="Proteomes" id="UP000234882">
    <property type="component" value="Chromosome"/>
</dbReference>
<dbReference type="OrthoDB" id="7666115at2"/>
<dbReference type="AlphaFoldDB" id="A0A2K9MBG3"/>
<sequence length="347" mass="36808">MTNLFISSAVALVLTSTHLAADPFPAQGDIARIGTVHGEQLWLAKDSSGKGHGHDKGLKKGHGNAGKGAPGKGKALAGKGNAKPGKGADHPGKGNGKPDHAGGPKLKTSGKSDTGRRAFTMAEREAAFSRIVATPAPTGRDMKRMLGAAALALVTPQLLVADIPEDELITYRNCPPGLAKKDPPCVPPGLAKKGVTYNEWASYDQERYDTIWVERRDEWLSSEAEAGVDPDPALLLLQSDQIAALFDLAPAPDGKRYGLIDGLPVLLGQKDQDALLLVNQMARVPDVVPGTTIAPTAALTQDELIDLYRLPQLGEDENYAVVNGQVVRLSDSNYELLQMLRVARAVL</sequence>
<name>A0A2K9MBG3_9RHOB</name>
<dbReference type="RefSeq" id="WP_101498328.1">
    <property type="nucleotide sequence ID" value="NZ_CP025583.1"/>
</dbReference>
<dbReference type="KEGG" id="paru:CYR75_00255"/>
<reference evidence="4" key="1">
    <citation type="submission" date="2017-12" db="EMBL/GenBank/DDBJ databases">
        <title>Genomic analysis of Paracoccus sp. CBA4604.</title>
        <authorList>
            <person name="Roh S.W."/>
            <person name="Kim J.Y."/>
            <person name="Kim J.S."/>
        </authorList>
    </citation>
    <scope>NUCLEOTIDE SEQUENCE [LARGE SCALE GENOMIC DNA]</scope>
    <source>
        <strain evidence="4">CBA4604</strain>
    </source>
</reference>
<feature type="compositionally biased region" description="Basic and acidic residues" evidence="1">
    <location>
        <begin position="47"/>
        <end position="58"/>
    </location>
</feature>
<dbReference type="EMBL" id="CP025583">
    <property type="protein sequence ID" value="AUM72943.1"/>
    <property type="molecule type" value="Genomic_DNA"/>
</dbReference>
<protein>
    <recommendedName>
        <fullName evidence="5">Transketolase</fullName>
    </recommendedName>
</protein>
<feature type="signal peptide" evidence="2">
    <location>
        <begin position="1"/>
        <end position="20"/>
    </location>
</feature>
<organism evidence="3 4">
    <name type="scientific">Paracoccus jeotgali</name>
    <dbReference type="NCBI Taxonomy" id="2065379"/>
    <lineage>
        <taxon>Bacteria</taxon>
        <taxon>Pseudomonadati</taxon>
        <taxon>Pseudomonadota</taxon>
        <taxon>Alphaproteobacteria</taxon>
        <taxon>Rhodobacterales</taxon>
        <taxon>Paracoccaceae</taxon>
        <taxon>Paracoccus</taxon>
    </lineage>
</organism>
<feature type="compositionally biased region" description="Basic and acidic residues" evidence="1">
    <location>
        <begin position="86"/>
        <end position="102"/>
    </location>
</feature>
<evidence type="ECO:0000256" key="2">
    <source>
        <dbReference type="SAM" id="SignalP"/>
    </source>
</evidence>
<gene>
    <name evidence="3" type="ORF">CYR75_00255</name>
</gene>
<evidence type="ECO:0000313" key="4">
    <source>
        <dbReference type="Proteomes" id="UP000234882"/>
    </source>
</evidence>
<proteinExistence type="predicted"/>
<feature type="region of interest" description="Disordered" evidence="1">
    <location>
        <begin position="45"/>
        <end position="116"/>
    </location>
</feature>
<feature type="chain" id="PRO_5014791585" description="Transketolase" evidence="2">
    <location>
        <begin position="21"/>
        <end position="347"/>
    </location>
</feature>
<evidence type="ECO:0000256" key="1">
    <source>
        <dbReference type="SAM" id="MobiDB-lite"/>
    </source>
</evidence>
<evidence type="ECO:0008006" key="5">
    <source>
        <dbReference type="Google" id="ProtNLM"/>
    </source>
</evidence>
<evidence type="ECO:0000313" key="3">
    <source>
        <dbReference type="EMBL" id="AUM72943.1"/>
    </source>
</evidence>
<feature type="compositionally biased region" description="Low complexity" evidence="1">
    <location>
        <begin position="72"/>
        <end position="85"/>
    </location>
</feature>
<accession>A0A2K9MBG3</accession>